<accession>A0AA37WI93</accession>
<dbReference type="InterPro" id="IPR047040">
    <property type="entry name" value="FlhF__GTPase_dom"/>
</dbReference>
<evidence type="ECO:0000313" key="18">
    <source>
        <dbReference type="Proteomes" id="UP001156601"/>
    </source>
</evidence>
<name>A0AA37WI93_9ALTE</name>
<keyword evidence="5" id="KW-1003">Cell membrane</keyword>
<organism evidence="17 18">
    <name type="scientific">Agaribacter marinus</name>
    <dbReference type="NCBI Taxonomy" id="1431249"/>
    <lineage>
        <taxon>Bacteria</taxon>
        <taxon>Pseudomonadati</taxon>
        <taxon>Pseudomonadota</taxon>
        <taxon>Gammaproteobacteria</taxon>
        <taxon>Alteromonadales</taxon>
        <taxon>Alteromonadaceae</taxon>
        <taxon>Agaribacter</taxon>
    </lineage>
</organism>
<dbReference type="SMART" id="SM00962">
    <property type="entry name" value="SRP54"/>
    <property type="match status" value="1"/>
</dbReference>
<dbReference type="GO" id="GO:0044781">
    <property type="term" value="P:bacterial-type flagellum organization"/>
    <property type="evidence" value="ECO:0007669"/>
    <property type="project" value="UniProtKB-UniRule"/>
</dbReference>
<keyword evidence="9" id="KW-0342">GTP-binding</keyword>
<comment type="caution">
    <text evidence="17">The sequence shown here is derived from an EMBL/GenBank/DDBJ whole genome shotgun (WGS) entry which is preliminary data.</text>
</comment>
<evidence type="ECO:0000256" key="6">
    <source>
        <dbReference type="ARBA" id="ARBA00022741"/>
    </source>
</evidence>
<keyword evidence="6" id="KW-0547">Nucleotide-binding</keyword>
<gene>
    <name evidence="17" type="primary">flhF</name>
    <name evidence="17" type="ORF">GCM10007852_16210</name>
</gene>
<feature type="domain" description="SRP54-type proteins GTP-binding" evidence="16">
    <location>
        <begin position="289"/>
        <end position="482"/>
    </location>
</feature>
<evidence type="ECO:0000256" key="10">
    <source>
        <dbReference type="ARBA" id="ARBA00023136"/>
    </source>
</evidence>
<dbReference type="GO" id="GO:0005886">
    <property type="term" value="C:plasma membrane"/>
    <property type="evidence" value="ECO:0007669"/>
    <property type="project" value="UniProtKB-SubCell"/>
</dbReference>
<reference evidence="17" key="2">
    <citation type="submission" date="2023-01" db="EMBL/GenBank/DDBJ databases">
        <title>Draft genome sequence of Agaribacter marinus strain NBRC 110023.</title>
        <authorList>
            <person name="Sun Q."/>
            <person name="Mori K."/>
        </authorList>
    </citation>
    <scope>NUCLEOTIDE SEQUENCE</scope>
    <source>
        <strain evidence="17">NBRC 110023</strain>
    </source>
</reference>
<reference evidence="17" key="1">
    <citation type="journal article" date="2014" name="Int. J. Syst. Evol. Microbiol.">
        <title>Complete genome sequence of Corynebacterium casei LMG S-19264T (=DSM 44701T), isolated from a smear-ripened cheese.</title>
        <authorList>
            <consortium name="US DOE Joint Genome Institute (JGI-PGF)"/>
            <person name="Walter F."/>
            <person name="Albersmeier A."/>
            <person name="Kalinowski J."/>
            <person name="Ruckert C."/>
        </authorList>
    </citation>
    <scope>NUCLEOTIDE SEQUENCE</scope>
    <source>
        <strain evidence="17">NBRC 110023</strain>
    </source>
</reference>
<dbReference type="Gene3D" id="1.20.120.1380">
    <property type="entry name" value="Flagellar FlhF biosynthesis protein, N domain"/>
    <property type="match status" value="1"/>
</dbReference>
<comment type="function">
    <text evidence="12">Necessary for flagellar biosynthesis. May be involved in translocation of the flagellum.</text>
</comment>
<dbReference type="InterPro" id="IPR003593">
    <property type="entry name" value="AAA+_ATPase"/>
</dbReference>
<dbReference type="Pfam" id="PF00448">
    <property type="entry name" value="SRP54"/>
    <property type="match status" value="1"/>
</dbReference>
<keyword evidence="8" id="KW-0653">Protein transport</keyword>
<dbReference type="GO" id="GO:0015031">
    <property type="term" value="P:protein transport"/>
    <property type="evidence" value="ECO:0007669"/>
    <property type="project" value="UniProtKB-KW"/>
</dbReference>
<feature type="compositionally biased region" description="Polar residues" evidence="14">
    <location>
        <begin position="95"/>
        <end position="106"/>
    </location>
</feature>
<evidence type="ECO:0000313" key="17">
    <source>
        <dbReference type="EMBL" id="GLR70713.1"/>
    </source>
</evidence>
<evidence type="ECO:0000256" key="1">
    <source>
        <dbReference type="ARBA" id="ARBA00004413"/>
    </source>
</evidence>
<keyword evidence="7" id="KW-1005">Bacterial flagellum biogenesis</keyword>
<dbReference type="Proteomes" id="UP001156601">
    <property type="component" value="Unassembled WGS sequence"/>
</dbReference>
<keyword evidence="18" id="KW-1185">Reference proteome</keyword>
<evidence type="ECO:0000259" key="15">
    <source>
        <dbReference type="SMART" id="SM00382"/>
    </source>
</evidence>
<dbReference type="GO" id="GO:0006614">
    <property type="term" value="P:SRP-dependent cotranslational protein targeting to membrane"/>
    <property type="evidence" value="ECO:0007669"/>
    <property type="project" value="UniProtKB-UniRule"/>
</dbReference>
<dbReference type="EMBL" id="BSOT01000005">
    <property type="protein sequence ID" value="GLR70713.1"/>
    <property type="molecule type" value="Genomic_DNA"/>
</dbReference>
<keyword evidence="4" id="KW-0813">Transport</keyword>
<evidence type="ECO:0000256" key="3">
    <source>
        <dbReference type="ARBA" id="ARBA00014919"/>
    </source>
</evidence>
<dbReference type="PANTHER" id="PTHR43134:SF3">
    <property type="entry name" value="FLAGELLAR BIOSYNTHESIS PROTEIN FLHF"/>
    <property type="match status" value="1"/>
</dbReference>
<dbReference type="GO" id="GO:0003924">
    <property type="term" value="F:GTPase activity"/>
    <property type="evidence" value="ECO:0007669"/>
    <property type="project" value="UniProtKB-UniRule"/>
</dbReference>
<comment type="subcellular location">
    <subcellularLocation>
        <location evidence="1">Cell membrane</location>
        <topology evidence="1">Peripheral membrane protein</topology>
        <orientation evidence="1">Cytoplasmic side</orientation>
    </subcellularLocation>
</comment>
<keyword evidence="10" id="KW-0472">Membrane</keyword>
<evidence type="ECO:0000256" key="2">
    <source>
        <dbReference type="ARBA" id="ARBA00008531"/>
    </source>
</evidence>
<evidence type="ECO:0000256" key="4">
    <source>
        <dbReference type="ARBA" id="ARBA00022448"/>
    </source>
</evidence>
<keyword evidence="17" id="KW-0969">Cilium</keyword>
<evidence type="ECO:0000256" key="11">
    <source>
        <dbReference type="ARBA" id="ARBA00023225"/>
    </source>
</evidence>
<dbReference type="InterPro" id="IPR000897">
    <property type="entry name" value="SRP54_GTPase_dom"/>
</dbReference>
<dbReference type="SUPFAM" id="SSF52540">
    <property type="entry name" value="P-loop containing nucleoside triphosphate hydrolases"/>
    <property type="match status" value="1"/>
</dbReference>
<dbReference type="InterPro" id="IPR027417">
    <property type="entry name" value="P-loop_NTPase"/>
</dbReference>
<dbReference type="SMART" id="SM00382">
    <property type="entry name" value="AAA"/>
    <property type="match status" value="1"/>
</dbReference>
<evidence type="ECO:0000256" key="7">
    <source>
        <dbReference type="ARBA" id="ARBA00022795"/>
    </source>
</evidence>
<evidence type="ECO:0000256" key="5">
    <source>
        <dbReference type="ARBA" id="ARBA00022475"/>
    </source>
</evidence>
<dbReference type="CDD" id="cd17873">
    <property type="entry name" value="FlhF"/>
    <property type="match status" value="1"/>
</dbReference>
<evidence type="ECO:0000259" key="16">
    <source>
        <dbReference type="SMART" id="SM00962"/>
    </source>
</evidence>
<comment type="similarity">
    <text evidence="2">Belongs to the GTP-binding SRP family.</text>
</comment>
<keyword evidence="17" id="KW-0966">Cell projection</keyword>
<feature type="domain" description="AAA+ ATPase" evidence="15">
    <location>
        <begin position="288"/>
        <end position="469"/>
    </location>
</feature>
<dbReference type="GO" id="GO:0005525">
    <property type="term" value="F:GTP binding"/>
    <property type="evidence" value="ECO:0007669"/>
    <property type="project" value="UniProtKB-UniRule"/>
</dbReference>
<dbReference type="RefSeq" id="WP_284216996.1">
    <property type="nucleotide sequence ID" value="NZ_BSOT01000005.1"/>
</dbReference>
<feature type="region of interest" description="Disordered" evidence="14">
    <location>
        <begin position="82"/>
        <end position="112"/>
    </location>
</feature>
<evidence type="ECO:0000256" key="12">
    <source>
        <dbReference type="ARBA" id="ARBA00025337"/>
    </source>
</evidence>
<dbReference type="PANTHER" id="PTHR43134">
    <property type="entry name" value="SIGNAL RECOGNITION PARTICLE RECEPTOR SUBUNIT ALPHA"/>
    <property type="match status" value="1"/>
</dbReference>
<dbReference type="AlphaFoldDB" id="A0AA37WI93"/>
<evidence type="ECO:0000256" key="9">
    <source>
        <dbReference type="ARBA" id="ARBA00023134"/>
    </source>
</evidence>
<keyword evidence="11" id="KW-1006">Bacterial flagellum protein export</keyword>
<dbReference type="FunFam" id="3.40.50.300:FF:000695">
    <property type="entry name" value="Flagellar biosynthesis regulator FlhF"/>
    <property type="match status" value="1"/>
</dbReference>
<dbReference type="NCBIfam" id="TIGR03499">
    <property type="entry name" value="FlhF"/>
    <property type="match status" value="1"/>
</dbReference>
<evidence type="ECO:0000256" key="13">
    <source>
        <dbReference type="NCBIfam" id="TIGR03499"/>
    </source>
</evidence>
<keyword evidence="17" id="KW-0282">Flagellum</keyword>
<dbReference type="Gene3D" id="3.40.50.300">
    <property type="entry name" value="P-loop containing nucleotide triphosphate hydrolases"/>
    <property type="match status" value="1"/>
</dbReference>
<sequence length="503" mass="55640">MKIRRFFGKDMREALKQVKDELGGDAVIMSNKKMANGVELVAAVDPSSANPDPAPPVTAKPSFSEIIGNEENDSLRALLERQTSEHQASARPAASHTQTMAKQVKTSNKETADFRSYNTSTVKTGAGNKSFSKAETPVNDQNVFTVDTEMQGRQRREQLRADESMVRSPAFADIDTNEDFGNTQAANLTPPPSVLEPEQLDNIRAELESIKNVLKFQVSELSEERKRKNNPVHHYLHEQLSGMGVSENLCQQFINFLPHKIDEKDGWKYLLNLLSNRLAVGGNDILNQAGVVALVGPTGTGKTTTLAKLAAKYAQKYGADQVALVTIDTYRIAAYEQLATYGRIIGCNVKKAQNAEELNQILYQMRNKRLVLIDTAGFSQRDARLIEQLKQYENGLSVDIKKYLVLPAGAQYRVLNETVKTYHDTDIRGCIFSKLDECYSLGEALSVVIENDLSLSYVTDGQRVPEDIKLADSGNLTLVAAKLYKKYGLPQQPRNSIAHAGGL</sequence>
<dbReference type="GO" id="GO:0005047">
    <property type="term" value="F:signal recognition particle binding"/>
    <property type="evidence" value="ECO:0007669"/>
    <property type="project" value="TreeGrafter"/>
</dbReference>
<proteinExistence type="inferred from homology"/>
<protein>
    <recommendedName>
        <fullName evidence="3 13">Flagellar biosynthesis protein FlhF</fullName>
    </recommendedName>
</protein>
<evidence type="ECO:0000256" key="8">
    <source>
        <dbReference type="ARBA" id="ARBA00022927"/>
    </source>
</evidence>
<dbReference type="InterPro" id="IPR020006">
    <property type="entry name" value="FlhF"/>
</dbReference>
<evidence type="ECO:0000256" key="14">
    <source>
        <dbReference type="SAM" id="MobiDB-lite"/>
    </source>
</evidence>